<dbReference type="AlphaFoldDB" id="A0AAV4U4Z7"/>
<dbReference type="Proteomes" id="UP001054837">
    <property type="component" value="Unassembled WGS sequence"/>
</dbReference>
<keyword evidence="2" id="KW-1185">Reference proteome</keyword>
<accession>A0AAV4U4Z7</accession>
<gene>
    <name evidence="1" type="ORF">CDAR_404891</name>
</gene>
<evidence type="ECO:0000313" key="1">
    <source>
        <dbReference type="EMBL" id="GIY52825.1"/>
    </source>
</evidence>
<dbReference type="EMBL" id="BPLQ01010713">
    <property type="protein sequence ID" value="GIY52825.1"/>
    <property type="molecule type" value="Genomic_DNA"/>
</dbReference>
<protein>
    <recommendedName>
        <fullName evidence="3">Integrase</fullName>
    </recommendedName>
</protein>
<evidence type="ECO:0000313" key="2">
    <source>
        <dbReference type="Proteomes" id="UP001054837"/>
    </source>
</evidence>
<sequence>MASHLKVSDRFDRWALEIQSYDIKIYYSPGKMNIVSNLLSRLVCDHKEESSAICIIQIVFSARKANGIREEQLKDYELKNIIDCFDRSVKDVTESHK</sequence>
<proteinExistence type="predicted"/>
<evidence type="ECO:0008006" key="3">
    <source>
        <dbReference type="Google" id="ProtNLM"/>
    </source>
</evidence>
<comment type="caution">
    <text evidence="1">The sequence shown here is derived from an EMBL/GenBank/DDBJ whole genome shotgun (WGS) entry which is preliminary data.</text>
</comment>
<organism evidence="1 2">
    <name type="scientific">Caerostris darwini</name>
    <dbReference type="NCBI Taxonomy" id="1538125"/>
    <lineage>
        <taxon>Eukaryota</taxon>
        <taxon>Metazoa</taxon>
        <taxon>Ecdysozoa</taxon>
        <taxon>Arthropoda</taxon>
        <taxon>Chelicerata</taxon>
        <taxon>Arachnida</taxon>
        <taxon>Araneae</taxon>
        <taxon>Araneomorphae</taxon>
        <taxon>Entelegynae</taxon>
        <taxon>Araneoidea</taxon>
        <taxon>Araneidae</taxon>
        <taxon>Caerostris</taxon>
    </lineage>
</organism>
<reference evidence="1 2" key="1">
    <citation type="submission" date="2021-06" db="EMBL/GenBank/DDBJ databases">
        <title>Caerostris darwini draft genome.</title>
        <authorList>
            <person name="Kono N."/>
            <person name="Arakawa K."/>
        </authorList>
    </citation>
    <scope>NUCLEOTIDE SEQUENCE [LARGE SCALE GENOMIC DNA]</scope>
</reference>
<name>A0AAV4U4Z7_9ARAC</name>